<feature type="signal peptide" evidence="1">
    <location>
        <begin position="1"/>
        <end position="24"/>
    </location>
</feature>
<gene>
    <name evidence="2" type="ORF">BDZ90DRAFT_142194</name>
</gene>
<dbReference type="AlphaFoldDB" id="A0A316UWR4"/>
<proteinExistence type="predicted"/>
<evidence type="ECO:0000313" key="3">
    <source>
        <dbReference type="Proteomes" id="UP000245884"/>
    </source>
</evidence>
<evidence type="ECO:0000256" key="1">
    <source>
        <dbReference type="SAM" id="SignalP"/>
    </source>
</evidence>
<accession>A0A316UWR4</accession>
<name>A0A316UWR4_9BASI</name>
<protein>
    <submittedName>
        <fullName evidence="2">Uncharacterized protein</fullName>
    </submittedName>
</protein>
<keyword evidence="1" id="KW-0732">Signal</keyword>
<organism evidence="2 3">
    <name type="scientific">Jaminaea rosea</name>
    <dbReference type="NCBI Taxonomy" id="1569628"/>
    <lineage>
        <taxon>Eukaryota</taxon>
        <taxon>Fungi</taxon>
        <taxon>Dikarya</taxon>
        <taxon>Basidiomycota</taxon>
        <taxon>Ustilaginomycotina</taxon>
        <taxon>Exobasidiomycetes</taxon>
        <taxon>Microstromatales</taxon>
        <taxon>Microstromatales incertae sedis</taxon>
        <taxon>Jaminaea</taxon>
    </lineage>
</organism>
<dbReference type="GeneID" id="37025302"/>
<sequence>MRAIIFTLAMTLLVLLAGTHHCKADLPPAPADALVSCFFDDLCNDFDQYVKGDKSAHFSCNGIKPVRAGGSFCRNCKQCPCKDCIAAKYDQGKCYVGYYAGLVQWCG</sequence>
<evidence type="ECO:0000313" key="2">
    <source>
        <dbReference type="EMBL" id="PWN29238.1"/>
    </source>
</evidence>
<dbReference type="RefSeq" id="XP_025363850.1">
    <property type="nucleotide sequence ID" value="XM_025503479.1"/>
</dbReference>
<keyword evidence="3" id="KW-1185">Reference proteome</keyword>
<dbReference type="EMBL" id="KZ819664">
    <property type="protein sequence ID" value="PWN29238.1"/>
    <property type="molecule type" value="Genomic_DNA"/>
</dbReference>
<dbReference type="Proteomes" id="UP000245884">
    <property type="component" value="Unassembled WGS sequence"/>
</dbReference>
<reference evidence="2 3" key="1">
    <citation type="journal article" date="2018" name="Mol. Biol. Evol.">
        <title>Broad Genomic Sampling Reveals a Smut Pathogenic Ancestry of the Fungal Clade Ustilaginomycotina.</title>
        <authorList>
            <person name="Kijpornyongpan T."/>
            <person name="Mondo S.J."/>
            <person name="Barry K."/>
            <person name="Sandor L."/>
            <person name="Lee J."/>
            <person name="Lipzen A."/>
            <person name="Pangilinan J."/>
            <person name="LaButti K."/>
            <person name="Hainaut M."/>
            <person name="Henrissat B."/>
            <person name="Grigoriev I.V."/>
            <person name="Spatafora J.W."/>
            <person name="Aime M.C."/>
        </authorList>
    </citation>
    <scope>NUCLEOTIDE SEQUENCE [LARGE SCALE GENOMIC DNA]</scope>
    <source>
        <strain evidence="2 3">MCA 5214</strain>
    </source>
</reference>
<feature type="chain" id="PRO_5016406888" evidence="1">
    <location>
        <begin position="25"/>
        <end position="107"/>
    </location>
</feature>